<protein>
    <submittedName>
        <fullName evidence="2">Uncharacterized protein</fullName>
    </submittedName>
</protein>
<evidence type="ECO:0000256" key="1">
    <source>
        <dbReference type="SAM" id="MobiDB-lite"/>
    </source>
</evidence>
<feature type="region of interest" description="Disordered" evidence="1">
    <location>
        <begin position="149"/>
        <end position="205"/>
    </location>
</feature>
<name>A0AAD7HFS3_9AGAR</name>
<feature type="compositionally biased region" description="Pro residues" evidence="1">
    <location>
        <begin position="191"/>
        <end position="205"/>
    </location>
</feature>
<comment type="caution">
    <text evidence="2">The sequence shown here is derived from an EMBL/GenBank/DDBJ whole genome shotgun (WGS) entry which is preliminary data.</text>
</comment>
<accession>A0AAD7HFS3</accession>
<reference evidence="2" key="1">
    <citation type="submission" date="2023-03" db="EMBL/GenBank/DDBJ databases">
        <title>Massive genome expansion in bonnet fungi (Mycena s.s.) driven by repeated elements and novel gene families across ecological guilds.</title>
        <authorList>
            <consortium name="Lawrence Berkeley National Laboratory"/>
            <person name="Harder C.B."/>
            <person name="Miyauchi S."/>
            <person name="Viragh M."/>
            <person name="Kuo A."/>
            <person name="Thoen E."/>
            <person name="Andreopoulos B."/>
            <person name="Lu D."/>
            <person name="Skrede I."/>
            <person name="Drula E."/>
            <person name="Henrissat B."/>
            <person name="Morin E."/>
            <person name="Kohler A."/>
            <person name="Barry K."/>
            <person name="LaButti K."/>
            <person name="Morin E."/>
            <person name="Salamov A."/>
            <person name="Lipzen A."/>
            <person name="Mereny Z."/>
            <person name="Hegedus B."/>
            <person name="Baldrian P."/>
            <person name="Stursova M."/>
            <person name="Weitz H."/>
            <person name="Taylor A."/>
            <person name="Grigoriev I.V."/>
            <person name="Nagy L.G."/>
            <person name="Martin F."/>
            <person name="Kauserud H."/>
        </authorList>
    </citation>
    <scope>NUCLEOTIDE SEQUENCE</scope>
    <source>
        <strain evidence="2">CBHHK182m</strain>
    </source>
</reference>
<feature type="non-terminal residue" evidence="2">
    <location>
        <position position="1"/>
    </location>
</feature>
<feature type="compositionally biased region" description="Low complexity" evidence="1">
    <location>
        <begin position="20"/>
        <end position="36"/>
    </location>
</feature>
<feature type="region of interest" description="Disordered" evidence="1">
    <location>
        <begin position="17"/>
        <end position="44"/>
    </location>
</feature>
<feature type="region of interest" description="Disordered" evidence="1">
    <location>
        <begin position="101"/>
        <end position="124"/>
    </location>
</feature>
<sequence>MDDAFLLQSNMATLVFEANSPTSDSPEETSPTEASPILPDIHDENREKIVIRPRCKEYVQKQRTFPTLSCFSATPQKGESPDAPEPQLYVVLGEAGVAGPSTAKVSPLPKSGASKEASSKSKTKLGLATKVSSTTTHFAFMSGEVVPTTVAKKRTPTKPRNAPPSAPRALRDPLFKPRVVVSSGRIEKPSRSPPRSPPRTVQPPDLPMYATAVVAAVARFYNCCSTPSGCSQCKLWKLCAYRFCGTIA</sequence>
<organism evidence="2 3">
    <name type="scientific">Mycena metata</name>
    <dbReference type="NCBI Taxonomy" id="1033252"/>
    <lineage>
        <taxon>Eukaryota</taxon>
        <taxon>Fungi</taxon>
        <taxon>Dikarya</taxon>
        <taxon>Basidiomycota</taxon>
        <taxon>Agaricomycotina</taxon>
        <taxon>Agaricomycetes</taxon>
        <taxon>Agaricomycetidae</taxon>
        <taxon>Agaricales</taxon>
        <taxon>Marasmiineae</taxon>
        <taxon>Mycenaceae</taxon>
        <taxon>Mycena</taxon>
    </lineage>
</organism>
<proteinExistence type="predicted"/>
<evidence type="ECO:0000313" key="3">
    <source>
        <dbReference type="Proteomes" id="UP001215598"/>
    </source>
</evidence>
<evidence type="ECO:0000313" key="2">
    <source>
        <dbReference type="EMBL" id="KAJ7719455.1"/>
    </source>
</evidence>
<dbReference type="AlphaFoldDB" id="A0AAD7HFS3"/>
<keyword evidence="3" id="KW-1185">Reference proteome</keyword>
<dbReference type="Proteomes" id="UP001215598">
    <property type="component" value="Unassembled WGS sequence"/>
</dbReference>
<dbReference type="EMBL" id="JARKIB010000252">
    <property type="protein sequence ID" value="KAJ7719455.1"/>
    <property type="molecule type" value="Genomic_DNA"/>
</dbReference>
<gene>
    <name evidence="2" type="ORF">B0H16DRAFT_1606846</name>
</gene>